<dbReference type="KEGG" id="pglu:A3958_05820"/>
<gene>
    <name evidence="2" type="ORF">AWU65_05815</name>
</gene>
<feature type="chain" id="PRO_5007843007" evidence="1">
    <location>
        <begin position="23"/>
        <end position="570"/>
    </location>
</feature>
<name>A0A163HG68_9BACL</name>
<reference evidence="2" key="1">
    <citation type="journal article" date="2016" name="Genome Announc.">
        <title>Draft genomes of two strains of Paenibacillus glucanolyticus with capability to degrade lignocellulose.</title>
        <authorList>
            <person name="Mathews S.L."/>
            <person name="Pawlak J."/>
            <person name="Grunden A.M."/>
        </authorList>
    </citation>
    <scope>NUCLEOTIDE SEQUENCE [LARGE SCALE GENOMIC DNA]</scope>
    <source>
        <strain evidence="2">SLM1</strain>
    </source>
</reference>
<accession>A0A163HG68</accession>
<dbReference type="AlphaFoldDB" id="A0A163HG68"/>
<evidence type="ECO:0000256" key="1">
    <source>
        <dbReference type="SAM" id="SignalP"/>
    </source>
</evidence>
<dbReference type="CDD" id="cd13582">
    <property type="entry name" value="PBP2_AlgQ_like_3"/>
    <property type="match status" value="1"/>
</dbReference>
<dbReference type="EMBL" id="LWMH01000001">
    <property type="protein sequence ID" value="KZS45470.1"/>
    <property type="molecule type" value="Genomic_DNA"/>
</dbReference>
<sequence>MKHKQRLSLLLAMMMLATFVLAACGNGDSSNSANGGKDGSGGSDTQQEEKLEPMTMTYYSADSNANWANMQDAVGKKLTEKTGITIQAEYAVDGSNQKLPLMVASGEYPDLVFAKGDANLFVDSGAFIDLTDLIEEHAPNIKKVYGDYMSRLKWSNEDEAIYVLPTLAAVDHQMLDAGGTFQIQHEVLKELGYPELKTVEDYEKALKDYSDKHPTIDGQPTIPLTLNADGWRIMISVTNPAFIATGASDDGEYYIDQETVEAKLHYKRPEEKEYFRWLNHMNATGLLDKETFVQKTDQYEAKISSGRVLGVIDQEWGFGNATNALRSAGKENRTYARFPIQLDESSKDATFQNAGYVAGWGVGITTSAKDPVRIIKFLDYLASEEGQVLMNWGIEGEHYDVVDGKRVIPEDVQERKTYDNANFTKETGIGLYNAMFPRYGDGVKDSTDNYYTTNFPETIIENYTPSAKETLKAYGVEMWKDLWPKQEEFEVKPWGVAYNIPVPSDSNINITYKKVEEITRKRIPEIILADPAKFDGLYDQFIKELNSAGAEKMEQEYTQLVRDRVKLWND</sequence>
<dbReference type="Proteomes" id="UP000076796">
    <property type="component" value="Unassembled WGS sequence"/>
</dbReference>
<dbReference type="PANTHER" id="PTHR43649:SF12">
    <property type="entry name" value="DIACETYLCHITOBIOSE BINDING PROTEIN DASA"/>
    <property type="match status" value="1"/>
</dbReference>
<dbReference type="PANTHER" id="PTHR43649">
    <property type="entry name" value="ARABINOSE-BINDING PROTEIN-RELATED"/>
    <property type="match status" value="1"/>
</dbReference>
<comment type="caution">
    <text evidence="2">The sequence shown here is derived from an EMBL/GenBank/DDBJ whole genome shotgun (WGS) entry which is preliminary data.</text>
</comment>
<dbReference type="InterPro" id="IPR050490">
    <property type="entry name" value="Bact_solute-bd_prot1"/>
</dbReference>
<dbReference type="Gene3D" id="3.40.190.10">
    <property type="entry name" value="Periplasmic binding protein-like II"/>
    <property type="match status" value="2"/>
</dbReference>
<evidence type="ECO:0000313" key="3">
    <source>
        <dbReference type="Proteomes" id="UP000076796"/>
    </source>
</evidence>
<feature type="signal peptide" evidence="1">
    <location>
        <begin position="1"/>
        <end position="22"/>
    </location>
</feature>
<evidence type="ECO:0000313" key="2">
    <source>
        <dbReference type="EMBL" id="KZS45470.1"/>
    </source>
</evidence>
<dbReference type="OrthoDB" id="54751at2"/>
<keyword evidence="1" id="KW-0732">Signal</keyword>
<proteinExistence type="predicted"/>
<dbReference type="STRING" id="59843.A3958_05820"/>
<dbReference type="SUPFAM" id="SSF53850">
    <property type="entry name" value="Periplasmic binding protein-like II"/>
    <property type="match status" value="1"/>
</dbReference>
<protein>
    <submittedName>
        <fullName evidence="2">ABC transporter substrate-binding protein</fullName>
    </submittedName>
</protein>
<keyword evidence="3" id="KW-1185">Reference proteome</keyword>
<dbReference type="GeneID" id="97553250"/>
<organism evidence="2 3">
    <name type="scientific">Paenibacillus glucanolyticus</name>
    <dbReference type="NCBI Taxonomy" id="59843"/>
    <lineage>
        <taxon>Bacteria</taxon>
        <taxon>Bacillati</taxon>
        <taxon>Bacillota</taxon>
        <taxon>Bacilli</taxon>
        <taxon>Bacillales</taxon>
        <taxon>Paenibacillaceae</taxon>
        <taxon>Paenibacillus</taxon>
    </lineage>
</organism>
<dbReference type="PROSITE" id="PS51257">
    <property type="entry name" value="PROKAR_LIPOPROTEIN"/>
    <property type="match status" value="1"/>
</dbReference>
<dbReference type="RefSeq" id="WP_006212765.1">
    <property type="nucleotide sequence ID" value="NZ_CBCSBX010000011.1"/>
</dbReference>